<feature type="chain" id="PRO_5042854898" description="Mating factor alpha" evidence="1">
    <location>
        <begin position="18"/>
        <end position="66"/>
    </location>
</feature>
<keyword evidence="1" id="KW-0732">Signal</keyword>
<proteinExistence type="predicted"/>
<gene>
    <name evidence="2" type="ORF">N656DRAFT_798992</name>
</gene>
<dbReference type="EMBL" id="MU853345">
    <property type="protein sequence ID" value="KAK4111614.1"/>
    <property type="molecule type" value="Genomic_DNA"/>
</dbReference>
<protein>
    <recommendedName>
        <fullName evidence="4">Mating factor alpha</fullName>
    </recommendedName>
</protein>
<dbReference type="AlphaFoldDB" id="A0AAN6TC32"/>
<reference evidence="2" key="2">
    <citation type="submission" date="2023-05" db="EMBL/GenBank/DDBJ databases">
        <authorList>
            <consortium name="Lawrence Berkeley National Laboratory"/>
            <person name="Steindorff A."/>
            <person name="Hensen N."/>
            <person name="Bonometti L."/>
            <person name="Westerberg I."/>
            <person name="Brannstrom I.O."/>
            <person name="Guillou S."/>
            <person name="Cros-Aarteil S."/>
            <person name="Calhoun S."/>
            <person name="Haridas S."/>
            <person name="Kuo A."/>
            <person name="Mondo S."/>
            <person name="Pangilinan J."/>
            <person name="Riley R."/>
            <person name="Labutti K."/>
            <person name="Andreopoulos B."/>
            <person name="Lipzen A."/>
            <person name="Chen C."/>
            <person name="Yanf M."/>
            <person name="Daum C."/>
            <person name="Ng V."/>
            <person name="Clum A."/>
            <person name="Ohm R."/>
            <person name="Martin F."/>
            <person name="Silar P."/>
            <person name="Natvig D."/>
            <person name="Lalanne C."/>
            <person name="Gautier V."/>
            <person name="Ament-Velasquez S.L."/>
            <person name="Kruys A."/>
            <person name="Hutchinson M.I."/>
            <person name="Powell A.J."/>
            <person name="Barry K."/>
            <person name="Miller A.N."/>
            <person name="Grigoriev I.V."/>
            <person name="Debuchy R."/>
            <person name="Gladieux P."/>
            <person name="Thoren M.H."/>
            <person name="Johannesson H."/>
        </authorList>
    </citation>
    <scope>NUCLEOTIDE SEQUENCE</scope>
    <source>
        <strain evidence="2">CBS 508.74</strain>
    </source>
</reference>
<evidence type="ECO:0008006" key="4">
    <source>
        <dbReference type="Google" id="ProtNLM"/>
    </source>
</evidence>
<organism evidence="2 3">
    <name type="scientific">Canariomyces notabilis</name>
    <dbReference type="NCBI Taxonomy" id="2074819"/>
    <lineage>
        <taxon>Eukaryota</taxon>
        <taxon>Fungi</taxon>
        <taxon>Dikarya</taxon>
        <taxon>Ascomycota</taxon>
        <taxon>Pezizomycotina</taxon>
        <taxon>Sordariomycetes</taxon>
        <taxon>Sordariomycetidae</taxon>
        <taxon>Sordariales</taxon>
        <taxon>Chaetomiaceae</taxon>
        <taxon>Canariomyces</taxon>
    </lineage>
</organism>
<sequence>MKFTVATIFALIAVAFAYPAVERSAPIKRQNIVSMDVSVPAMSSQDGAVVPFNAANVHQDARTKGI</sequence>
<evidence type="ECO:0000313" key="2">
    <source>
        <dbReference type="EMBL" id="KAK4111614.1"/>
    </source>
</evidence>
<dbReference type="GeneID" id="89941950"/>
<accession>A0AAN6TC32</accession>
<comment type="caution">
    <text evidence="2">The sequence shown here is derived from an EMBL/GenBank/DDBJ whole genome shotgun (WGS) entry which is preliminary data.</text>
</comment>
<keyword evidence="3" id="KW-1185">Reference proteome</keyword>
<evidence type="ECO:0000256" key="1">
    <source>
        <dbReference type="SAM" id="SignalP"/>
    </source>
</evidence>
<name>A0AAN6TC32_9PEZI</name>
<dbReference type="Proteomes" id="UP001302812">
    <property type="component" value="Unassembled WGS sequence"/>
</dbReference>
<reference evidence="2" key="1">
    <citation type="journal article" date="2023" name="Mol. Phylogenet. Evol.">
        <title>Genome-scale phylogeny and comparative genomics of the fungal order Sordariales.</title>
        <authorList>
            <person name="Hensen N."/>
            <person name="Bonometti L."/>
            <person name="Westerberg I."/>
            <person name="Brannstrom I.O."/>
            <person name="Guillou S."/>
            <person name="Cros-Aarteil S."/>
            <person name="Calhoun S."/>
            <person name="Haridas S."/>
            <person name="Kuo A."/>
            <person name="Mondo S."/>
            <person name="Pangilinan J."/>
            <person name="Riley R."/>
            <person name="LaButti K."/>
            <person name="Andreopoulos B."/>
            <person name="Lipzen A."/>
            <person name="Chen C."/>
            <person name="Yan M."/>
            <person name="Daum C."/>
            <person name="Ng V."/>
            <person name="Clum A."/>
            <person name="Steindorff A."/>
            <person name="Ohm R.A."/>
            <person name="Martin F."/>
            <person name="Silar P."/>
            <person name="Natvig D.O."/>
            <person name="Lalanne C."/>
            <person name="Gautier V."/>
            <person name="Ament-Velasquez S.L."/>
            <person name="Kruys A."/>
            <person name="Hutchinson M.I."/>
            <person name="Powell A.J."/>
            <person name="Barry K."/>
            <person name="Miller A.N."/>
            <person name="Grigoriev I.V."/>
            <person name="Debuchy R."/>
            <person name="Gladieux P."/>
            <person name="Hiltunen Thoren M."/>
            <person name="Johannesson H."/>
        </authorList>
    </citation>
    <scope>NUCLEOTIDE SEQUENCE</scope>
    <source>
        <strain evidence="2">CBS 508.74</strain>
    </source>
</reference>
<feature type="signal peptide" evidence="1">
    <location>
        <begin position="1"/>
        <end position="17"/>
    </location>
</feature>
<evidence type="ECO:0000313" key="3">
    <source>
        <dbReference type="Proteomes" id="UP001302812"/>
    </source>
</evidence>
<dbReference type="RefSeq" id="XP_064669184.1">
    <property type="nucleotide sequence ID" value="XM_064817825.1"/>
</dbReference>